<keyword evidence="3" id="KW-0812">Transmembrane</keyword>
<dbReference type="Gene3D" id="3.10.350.10">
    <property type="entry name" value="LysM domain"/>
    <property type="match status" value="1"/>
</dbReference>
<evidence type="ECO:0000259" key="5">
    <source>
        <dbReference type="PROSITE" id="PS51782"/>
    </source>
</evidence>
<dbReference type="Pfam" id="PF01476">
    <property type="entry name" value="LysM"/>
    <property type="match status" value="1"/>
</dbReference>
<dbReference type="SUPFAM" id="SSF54106">
    <property type="entry name" value="LysM domain"/>
    <property type="match status" value="1"/>
</dbReference>
<evidence type="ECO:0000259" key="4">
    <source>
        <dbReference type="PROSITE" id="PS50911"/>
    </source>
</evidence>
<dbReference type="InterPro" id="IPR007921">
    <property type="entry name" value="CHAP_dom"/>
</dbReference>
<keyword evidence="2" id="KW-0378">Hydrolase</keyword>
<sequence length="366" mass="40291">MESNKTKRRKGIILLETIIKLAGQAKIKNHFEEVKQFLASWLKLLEKESLVKIIRRMIKRIITAKNFIVERRLAPHFIVIALGLIVALCNVIVARGADELYNLIPADPSTQVDVATSIDHYTPLIINDASSVEKLITLPTDSESSGFAIDVKTTTTSKSERPEEVAQQGPRTKNLIYAVQPGDTLSGLGMRYNVKISSIKFANDLTNIDLIQPGTTIKIPPESWEPSAKEIAAKEKKLAQANRNTVTRSSSSSRSISVDTRVGSKYNGYPYGYCTYYAATRRAIPTSWGNAGQWLNSAKRAGYTTGSEPAPGAIVVTRESWWGHVAYVESVSGSSFTVSEMNYSGWGVVSHRTISANDSVIKGFVY</sequence>
<keyword evidence="1" id="KW-0732">Signal</keyword>
<dbReference type="PROSITE" id="PS51782">
    <property type="entry name" value="LYSM"/>
    <property type="match status" value="1"/>
</dbReference>
<evidence type="ECO:0000313" key="6">
    <source>
        <dbReference type="EMBL" id="OIN89112.1"/>
    </source>
</evidence>
<dbReference type="InterPro" id="IPR036779">
    <property type="entry name" value="LysM_dom_sf"/>
</dbReference>
<dbReference type="EMBL" id="MNUJ01000049">
    <property type="protein sequence ID" value="OIN89112.1"/>
    <property type="molecule type" value="Genomic_DNA"/>
</dbReference>
<dbReference type="PROSITE" id="PS50911">
    <property type="entry name" value="CHAP"/>
    <property type="match status" value="1"/>
</dbReference>
<dbReference type="InterPro" id="IPR018392">
    <property type="entry name" value="LysM"/>
</dbReference>
<feature type="domain" description="LysM" evidence="5">
    <location>
        <begin position="175"/>
        <end position="219"/>
    </location>
</feature>
<evidence type="ECO:0000256" key="3">
    <source>
        <dbReference type="SAM" id="Phobius"/>
    </source>
</evidence>
<gene>
    <name evidence="6" type="ORF">AUJ40_02395</name>
</gene>
<dbReference type="CDD" id="cd00118">
    <property type="entry name" value="LysM"/>
    <property type="match status" value="1"/>
</dbReference>
<dbReference type="InterPro" id="IPR009148">
    <property type="entry name" value="PcsB-like"/>
</dbReference>
<evidence type="ECO:0000256" key="2">
    <source>
        <dbReference type="ARBA" id="ARBA00022801"/>
    </source>
</evidence>
<organism evidence="6 7">
    <name type="scientific">Candidatus Berkelbacteria bacterium CG1_02_42_45</name>
    <dbReference type="NCBI Taxonomy" id="1805036"/>
    <lineage>
        <taxon>Bacteria</taxon>
        <taxon>Candidatus Berkelbacteria</taxon>
    </lineage>
</organism>
<dbReference type="Pfam" id="PF05257">
    <property type="entry name" value="CHAP"/>
    <property type="match status" value="1"/>
</dbReference>
<dbReference type="SMART" id="SM00257">
    <property type="entry name" value="LysM"/>
    <property type="match status" value="1"/>
</dbReference>
<dbReference type="Proteomes" id="UP000182753">
    <property type="component" value="Unassembled WGS sequence"/>
</dbReference>
<dbReference type="Gene3D" id="3.90.1720.10">
    <property type="entry name" value="endopeptidase domain like (from Nostoc punctiforme)"/>
    <property type="match status" value="1"/>
</dbReference>
<proteinExistence type="predicted"/>
<feature type="transmembrane region" description="Helical" evidence="3">
    <location>
        <begin position="73"/>
        <end position="93"/>
    </location>
</feature>
<feature type="domain" description="Peptidase C51" evidence="4">
    <location>
        <begin position="249"/>
        <end position="366"/>
    </location>
</feature>
<keyword evidence="3" id="KW-0472">Membrane</keyword>
<reference evidence="6 7" key="1">
    <citation type="journal article" date="2016" name="Environ. Microbiol.">
        <title>Genomic resolution of a cold subsurface aquifer community provides metabolic insights for novel microbes adapted to high CO concentrations.</title>
        <authorList>
            <person name="Probst A.J."/>
            <person name="Castelle C.J."/>
            <person name="Singh A."/>
            <person name="Brown C.T."/>
            <person name="Anantharaman K."/>
            <person name="Sharon I."/>
            <person name="Hug L.A."/>
            <person name="Burstein D."/>
            <person name="Emerson J.B."/>
            <person name="Thomas B.C."/>
            <person name="Banfield J.F."/>
        </authorList>
    </citation>
    <scope>NUCLEOTIDE SEQUENCE [LARGE SCALE GENOMIC DNA]</scope>
    <source>
        <strain evidence="6">CG1_02_42_45</strain>
    </source>
</reference>
<dbReference type="AlphaFoldDB" id="A0A1J4RQ11"/>
<dbReference type="PRINTS" id="PR01852">
    <property type="entry name" value="SIBAPROTEIN"/>
</dbReference>
<name>A0A1J4RQ11_9BACT</name>
<protein>
    <recommendedName>
        <fullName evidence="8">LysM domain-containing protein</fullName>
    </recommendedName>
</protein>
<dbReference type="SUPFAM" id="SSF54001">
    <property type="entry name" value="Cysteine proteinases"/>
    <property type="match status" value="1"/>
</dbReference>
<keyword evidence="3" id="KW-1133">Transmembrane helix</keyword>
<evidence type="ECO:0000313" key="7">
    <source>
        <dbReference type="Proteomes" id="UP000182753"/>
    </source>
</evidence>
<evidence type="ECO:0008006" key="8">
    <source>
        <dbReference type="Google" id="ProtNLM"/>
    </source>
</evidence>
<dbReference type="GO" id="GO:0016787">
    <property type="term" value="F:hydrolase activity"/>
    <property type="evidence" value="ECO:0007669"/>
    <property type="project" value="UniProtKB-KW"/>
</dbReference>
<dbReference type="InterPro" id="IPR038765">
    <property type="entry name" value="Papain-like_cys_pep_sf"/>
</dbReference>
<comment type="caution">
    <text evidence="6">The sequence shown here is derived from an EMBL/GenBank/DDBJ whole genome shotgun (WGS) entry which is preliminary data.</text>
</comment>
<evidence type="ECO:0000256" key="1">
    <source>
        <dbReference type="ARBA" id="ARBA00022729"/>
    </source>
</evidence>
<accession>A0A1J4RQ11</accession>